<proteinExistence type="predicted"/>
<dbReference type="GO" id="GO:0003677">
    <property type="term" value="F:DNA binding"/>
    <property type="evidence" value="ECO:0007669"/>
    <property type="project" value="UniProtKB-KW"/>
</dbReference>
<evidence type="ECO:0000259" key="1">
    <source>
        <dbReference type="PROSITE" id="PS50848"/>
    </source>
</evidence>
<comment type="caution">
    <text evidence="2">The sequence shown here is derived from an EMBL/GenBank/DDBJ whole genome shotgun (WGS) entry which is preliminary data.</text>
</comment>
<dbReference type="GO" id="GO:0008289">
    <property type="term" value="F:lipid binding"/>
    <property type="evidence" value="ECO:0007669"/>
    <property type="project" value="InterPro"/>
</dbReference>
<accession>A0A6D2L601</accession>
<evidence type="ECO:0000313" key="2">
    <source>
        <dbReference type="EMBL" id="CAA7060256.1"/>
    </source>
</evidence>
<keyword evidence="3" id="KW-1185">Reference proteome</keyword>
<dbReference type="AlphaFoldDB" id="A0A6D2L601"/>
<dbReference type="Proteomes" id="UP000467841">
    <property type="component" value="Unassembled WGS sequence"/>
</dbReference>
<name>A0A6D2L601_9BRAS</name>
<dbReference type="Pfam" id="PF01852">
    <property type="entry name" value="START"/>
    <property type="match status" value="1"/>
</dbReference>
<protein>
    <recommendedName>
        <fullName evidence="1">START domain-containing protein</fullName>
    </recommendedName>
</protein>
<dbReference type="PANTHER" id="PTHR45654:SF42">
    <property type="entry name" value="HOMEOBOX-LEUCINE ZIPPER PROTEIN HDG6"/>
    <property type="match status" value="1"/>
</dbReference>
<dbReference type="SMART" id="SM00234">
    <property type="entry name" value="START"/>
    <property type="match status" value="1"/>
</dbReference>
<dbReference type="EMBL" id="CACVBM020001828">
    <property type="protein sequence ID" value="CAA7060256.1"/>
    <property type="molecule type" value="Genomic_DNA"/>
</dbReference>
<reference evidence="2" key="1">
    <citation type="submission" date="2020-01" db="EMBL/GenBank/DDBJ databases">
        <authorList>
            <person name="Mishra B."/>
        </authorList>
    </citation>
    <scope>NUCLEOTIDE SEQUENCE [LARGE SCALE GENOMIC DNA]</scope>
</reference>
<dbReference type="OrthoDB" id="6159439at2759"/>
<gene>
    <name evidence="2" type="ORF">MERR_LOCUS47492</name>
</gene>
<dbReference type="InterPro" id="IPR002913">
    <property type="entry name" value="START_lipid-bd_dom"/>
</dbReference>
<dbReference type="InterPro" id="IPR042160">
    <property type="entry name" value="HD-Zip_IV"/>
</dbReference>
<sequence>MDSPYWKIDENSMRETVNYEAYKSYFNSDIITKPPGYVVEVSRETGSVRMLPSLLVHILTNMTKWVKVFAPIVAISSAERITDNATNGSQNGALQLIQAEFQVICPFIQKRKVKFLRYSKKIRKGVWAVVDVTLPPENEEAERFMYEQGLPKRLPSGVIIEDMGNNSSQVTWIEHTEYDESRIYQPYRALIDSGIGFGARRWLMTLQRYCDTYSIHSYISLSGPNQADSKL</sequence>
<dbReference type="PROSITE" id="PS50848">
    <property type="entry name" value="START"/>
    <property type="match status" value="1"/>
</dbReference>
<organism evidence="2 3">
    <name type="scientific">Microthlaspi erraticum</name>
    <dbReference type="NCBI Taxonomy" id="1685480"/>
    <lineage>
        <taxon>Eukaryota</taxon>
        <taxon>Viridiplantae</taxon>
        <taxon>Streptophyta</taxon>
        <taxon>Embryophyta</taxon>
        <taxon>Tracheophyta</taxon>
        <taxon>Spermatophyta</taxon>
        <taxon>Magnoliopsida</taxon>
        <taxon>eudicotyledons</taxon>
        <taxon>Gunneridae</taxon>
        <taxon>Pentapetalae</taxon>
        <taxon>rosids</taxon>
        <taxon>malvids</taxon>
        <taxon>Brassicales</taxon>
        <taxon>Brassicaceae</taxon>
        <taxon>Coluteocarpeae</taxon>
        <taxon>Microthlaspi</taxon>
    </lineage>
</organism>
<dbReference type="PANTHER" id="PTHR45654">
    <property type="entry name" value="HOMEOBOX-LEUCINE ZIPPER PROTEIN MERISTEM L1"/>
    <property type="match status" value="1"/>
</dbReference>
<feature type="domain" description="START" evidence="1">
    <location>
        <begin position="1"/>
        <end position="215"/>
    </location>
</feature>
<dbReference type="SUPFAM" id="SSF55961">
    <property type="entry name" value="Bet v1-like"/>
    <property type="match status" value="1"/>
</dbReference>
<evidence type="ECO:0000313" key="3">
    <source>
        <dbReference type="Proteomes" id="UP000467841"/>
    </source>
</evidence>